<protein>
    <submittedName>
        <fullName evidence="1">Uncharacterized protein</fullName>
    </submittedName>
</protein>
<organism evidence="1 2">
    <name type="scientific">Arthrobacter phage KellEzio</name>
    <dbReference type="NCBI Taxonomy" id="1796995"/>
    <lineage>
        <taxon>Viruses</taxon>
        <taxon>Duplodnaviria</taxon>
        <taxon>Heunggongvirae</taxon>
        <taxon>Uroviricota</taxon>
        <taxon>Caudoviricetes</taxon>
        <taxon>Kelleziovirus</taxon>
        <taxon>Kelleziovirus kellezzio</taxon>
    </lineage>
</organism>
<dbReference type="Proteomes" id="UP000201386">
    <property type="component" value="Segment"/>
</dbReference>
<proteinExistence type="predicted"/>
<dbReference type="RefSeq" id="YP_009301303.1">
    <property type="nucleotide sequence ID" value="NC_031231.1"/>
</dbReference>
<gene>
    <name evidence="1" type="primary">46</name>
    <name evidence="1" type="ORF">KELLEZIO_46</name>
</gene>
<accession>A0A140G6D1</accession>
<evidence type="ECO:0000313" key="2">
    <source>
        <dbReference type="Proteomes" id="UP000201386"/>
    </source>
</evidence>
<dbReference type="GeneID" id="29124758"/>
<keyword evidence="2" id="KW-1185">Reference proteome</keyword>
<dbReference type="KEGG" id="vg:29124758"/>
<dbReference type="EMBL" id="KU647626">
    <property type="protein sequence ID" value="AMM44216.1"/>
    <property type="molecule type" value="Genomic_DNA"/>
</dbReference>
<evidence type="ECO:0000313" key="1">
    <source>
        <dbReference type="EMBL" id="AMM44216.1"/>
    </source>
</evidence>
<name>A0A140G6D1_9CAUD</name>
<reference evidence="1 2" key="1">
    <citation type="submission" date="2016-02" db="EMBL/GenBank/DDBJ databases">
        <authorList>
            <person name="Lynch K.C."/>
            <person name="Doan M."/>
            <person name="Paisley J.T."/>
            <person name="Allen K.G."/>
            <person name="Gaffney B.L."/>
            <person name="Rinehart C.A."/>
            <person name="King R.A."/>
            <person name="Staples A."/>
            <person name="Bowman C.A."/>
            <person name="Russell D.A."/>
            <person name="Pope W.H."/>
            <person name="Jacobs-Sera D."/>
            <person name="Hendrix R.W."/>
            <person name="Hatfull G.F."/>
        </authorList>
    </citation>
    <scope>NUCLEOTIDE SEQUENCE [LARGE SCALE GENOMIC DNA]</scope>
</reference>
<sequence length="78" mass="8956">MNWGTEKKPLELTASFSKDRPKNIQSIQQQLIDAKFPAKADEFRKYATEQKHREAAIAAAQHPLTYAAERIGFTLHWS</sequence>